<evidence type="ECO:0000256" key="2">
    <source>
        <dbReference type="ARBA" id="ARBA00022692"/>
    </source>
</evidence>
<comment type="caution">
    <text evidence="6">The sequence shown here is derived from an EMBL/GenBank/DDBJ whole genome shotgun (WGS) entry which is preliminary data.</text>
</comment>
<keyword evidence="4 5" id="KW-0472">Membrane</keyword>
<keyword evidence="2 5" id="KW-0812">Transmembrane</keyword>
<gene>
    <name evidence="6" type="ORF">PQJ73_02005</name>
</gene>
<dbReference type="PIRSF" id="PIRSF033913">
    <property type="entry name" value="S-S_format_DsbB"/>
    <property type="match status" value="1"/>
</dbReference>
<comment type="subcellular location">
    <subcellularLocation>
        <location evidence="1">Membrane</location>
        <topology evidence="1">Multi-pass membrane protein</topology>
    </subcellularLocation>
</comment>
<keyword evidence="7" id="KW-1185">Reference proteome</keyword>
<organism evidence="6 7">
    <name type="scientific">Rhodoplanes tepidamans</name>
    <name type="common">Rhodoplanes cryptolactis</name>
    <dbReference type="NCBI Taxonomy" id="200616"/>
    <lineage>
        <taxon>Bacteria</taxon>
        <taxon>Pseudomonadati</taxon>
        <taxon>Pseudomonadota</taxon>
        <taxon>Alphaproteobacteria</taxon>
        <taxon>Hyphomicrobiales</taxon>
        <taxon>Nitrobacteraceae</taxon>
        <taxon>Rhodoplanes</taxon>
    </lineage>
</organism>
<keyword evidence="3 5" id="KW-1133">Transmembrane helix</keyword>
<reference evidence="6" key="1">
    <citation type="journal article" date="2023" name="Microbiol Resour">
        <title>Genome Sequences of Rhodoplanes serenus and Two Thermotolerant Strains, Rhodoplanes tepidamans and 'Rhodoplanes cryptolactis,' Further Refine the Genus.</title>
        <authorList>
            <person name="Rayyan A.A."/>
            <person name="Kyndt J.A."/>
        </authorList>
    </citation>
    <scope>NUCLEOTIDE SEQUENCE</scope>
    <source>
        <strain evidence="6">DSM 9987</strain>
    </source>
</reference>
<sequence length="186" mass="19476">MSLRSDAIATPEAERAEDRRWPVVAIAAALIAVGSAGILLGAAFFQHVVGIPPCPLCLEQRMPHYVAAPIALIVAVLAWRQAPRAVVAAGFVALVLALLTTVGIGAYHAGVEWGFWVGPSDCSGEIQGFGHAGSLLQQMQSTSVIRCDEVQFRALGLSLAGWNVVMSAALAALAAWGLARTLRRPA</sequence>
<evidence type="ECO:0000256" key="5">
    <source>
        <dbReference type="SAM" id="Phobius"/>
    </source>
</evidence>
<protein>
    <submittedName>
        <fullName evidence="6">Disulfide bond formation protein B</fullName>
    </submittedName>
</protein>
<dbReference type="SUPFAM" id="SSF158442">
    <property type="entry name" value="DsbB-like"/>
    <property type="match status" value="1"/>
</dbReference>
<evidence type="ECO:0000313" key="7">
    <source>
        <dbReference type="Proteomes" id="UP001165652"/>
    </source>
</evidence>
<feature type="transmembrane region" description="Helical" evidence="5">
    <location>
        <begin position="159"/>
        <end position="179"/>
    </location>
</feature>
<feature type="transmembrane region" description="Helical" evidence="5">
    <location>
        <begin position="86"/>
        <end position="109"/>
    </location>
</feature>
<dbReference type="Gene3D" id="1.20.1550.10">
    <property type="entry name" value="DsbB-like"/>
    <property type="match status" value="1"/>
</dbReference>
<proteinExistence type="predicted"/>
<reference evidence="6" key="2">
    <citation type="submission" date="2023-02" db="EMBL/GenBank/DDBJ databases">
        <authorList>
            <person name="Rayyan A."/>
            <person name="Meyer T."/>
            <person name="Kyndt J.A."/>
        </authorList>
    </citation>
    <scope>NUCLEOTIDE SEQUENCE</scope>
    <source>
        <strain evidence="6">DSM 9987</strain>
    </source>
</reference>
<evidence type="ECO:0000256" key="3">
    <source>
        <dbReference type="ARBA" id="ARBA00022989"/>
    </source>
</evidence>
<dbReference type="Proteomes" id="UP001165652">
    <property type="component" value="Unassembled WGS sequence"/>
</dbReference>
<evidence type="ECO:0000256" key="4">
    <source>
        <dbReference type="ARBA" id="ARBA00023136"/>
    </source>
</evidence>
<dbReference type="EMBL" id="JAQQLI010000002">
    <property type="protein sequence ID" value="MDC7784445.1"/>
    <property type="molecule type" value="Genomic_DNA"/>
</dbReference>
<feature type="transmembrane region" description="Helical" evidence="5">
    <location>
        <begin position="21"/>
        <end position="42"/>
    </location>
</feature>
<dbReference type="InterPro" id="IPR023380">
    <property type="entry name" value="DsbB-like_sf"/>
</dbReference>
<evidence type="ECO:0000256" key="1">
    <source>
        <dbReference type="ARBA" id="ARBA00004141"/>
    </source>
</evidence>
<dbReference type="RefSeq" id="WP_272775295.1">
    <property type="nucleotide sequence ID" value="NZ_JAQQLI010000002.1"/>
</dbReference>
<feature type="transmembrane region" description="Helical" evidence="5">
    <location>
        <begin position="62"/>
        <end position="79"/>
    </location>
</feature>
<accession>A0ABT5J5X9</accession>
<evidence type="ECO:0000313" key="6">
    <source>
        <dbReference type="EMBL" id="MDC7784445.1"/>
    </source>
</evidence>
<name>A0ABT5J5X9_RHOTP</name>
<dbReference type="Pfam" id="PF02600">
    <property type="entry name" value="DsbB"/>
    <property type="match status" value="1"/>
</dbReference>
<dbReference type="InterPro" id="IPR003752">
    <property type="entry name" value="DiS_bond_form_DsbB/BdbC"/>
</dbReference>
<dbReference type="InterPro" id="IPR024199">
    <property type="entry name" value="Uncharacterised_DsbB"/>
</dbReference>